<comment type="subcellular location">
    <subcellularLocation>
        <location evidence="1">Nucleus</location>
    </subcellularLocation>
</comment>
<dbReference type="PROSITE" id="PS51742">
    <property type="entry name" value="PPC"/>
    <property type="match status" value="1"/>
</dbReference>
<dbReference type="InterPro" id="IPR014476">
    <property type="entry name" value="AHL15-29"/>
</dbReference>
<feature type="region of interest" description="Disordered" evidence="6">
    <location>
        <begin position="235"/>
        <end position="268"/>
    </location>
</feature>
<dbReference type="CDD" id="cd11378">
    <property type="entry name" value="DUF296"/>
    <property type="match status" value="1"/>
</dbReference>
<keyword evidence="10" id="KW-1185">Reference proteome</keyword>
<evidence type="ECO:0000313" key="10">
    <source>
        <dbReference type="Proteomes" id="UP000289738"/>
    </source>
</evidence>
<reference evidence="9 10" key="1">
    <citation type="submission" date="2019-01" db="EMBL/GenBank/DDBJ databases">
        <title>Sequencing of cultivated peanut Arachis hypogaea provides insights into genome evolution and oil improvement.</title>
        <authorList>
            <person name="Chen X."/>
        </authorList>
    </citation>
    <scope>NUCLEOTIDE SEQUENCE [LARGE SCALE GENOMIC DNA]</scope>
    <source>
        <strain evidence="10">cv. Fuhuasheng</strain>
        <tissue evidence="9">Leaves</tissue>
    </source>
</reference>
<dbReference type="GO" id="GO:0003700">
    <property type="term" value="F:DNA-binding transcription factor activity"/>
    <property type="evidence" value="ECO:0007669"/>
    <property type="project" value="TreeGrafter"/>
</dbReference>
<feature type="transmembrane region" description="Helical" evidence="7">
    <location>
        <begin position="206"/>
        <end position="228"/>
    </location>
</feature>
<dbReference type="Proteomes" id="UP000289738">
    <property type="component" value="Chromosome A08"/>
</dbReference>
<organism evidence="9 10">
    <name type="scientific">Arachis hypogaea</name>
    <name type="common">Peanut</name>
    <dbReference type="NCBI Taxonomy" id="3818"/>
    <lineage>
        <taxon>Eukaryota</taxon>
        <taxon>Viridiplantae</taxon>
        <taxon>Streptophyta</taxon>
        <taxon>Embryophyta</taxon>
        <taxon>Tracheophyta</taxon>
        <taxon>Spermatophyta</taxon>
        <taxon>Magnoliopsida</taxon>
        <taxon>eudicotyledons</taxon>
        <taxon>Gunneridae</taxon>
        <taxon>Pentapetalae</taxon>
        <taxon>rosids</taxon>
        <taxon>fabids</taxon>
        <taxon>Fabales</taxon>
        <taxon>Fabaceae</taxon>
        <taxon>Papilionoideae</taxon>
        <taxon>50 kb inversion clade</taxon>
        <taxon>dalbergioids sensu lato</taxon>
        <taxon>Dalbergieae</taxon>
        <taxon>Pterocarpus clade</taxon>
        <taxon>Arachis</taxon>
    </lineage>
</organism>
<protein>
    <recommendedName>
        <fullName evidence="8">PPC domain-containing protein</fullName>
    </recommendedName>
</protein>
<feature type="compositionally biased region" description="Low complexity" evidence="6">
    <location>
        <begin position="30"/>
        <end position="44"/>
    </location>
</feature>
<dbReference type="SUPFAM" id="SSF117856">
    <property type="entry name" value="AF0104/ALDC/Ptd012-like"/>
    <property type="match status" value="1"/>
</dbReference>
<evidence type="ECO:0000313" key="9">
    <source>
        <dbReference type="EMBL" id="RYR41794.1"/>
    </source>
</evidence>
<dbReference type="Gene3D" id="3.30.1330.80">
    <property type="entry name" value="Hypothetical protein, similar to alpha- acetolactate decarboxylase, domain 2"/>
    <property type="match status" value="1"/>
</dbReference>
<dbReference type="InterPro" id="IPR005175">
    <property type="entry name" value="PPC_dom"/>
</dbReference>
<dbReference type="Pfam" id="PF03479">
    <property type="entry name" value="PCC"/>
    <property type="match status" value="1"/>
</dbReference>
<gene>
    <name evidence="9" type="ORF">Ahy_A08g038207</name>
</gene>
<feature type="region of interest" description="Disordered" evidence="6">
    <location>
        <begin position="30"/>
        <end position="108"/>
    </location>
</feature>
<dbReference type="PANTHER" id="PTHR31100">
    <property type="entry name" value="AT-HOOK MOTIF NUCLEAR-LOCALIZED PROTEIN 15"/>
    <property type="match status" value="1"/>
</dbReference>
<dbReference type="EMBL" id="SDMP01000008">
    <property type="protein sequence ID" value="RYR41794.1"/>
    <property type="molecule type" value="Genomic_DNA"/>
</dbReference>
<name>A0A445BSW6_ARAHY</name>
<dbReference type="AlphaFoldDB" id="A0A445BSW6"/>
<keyword evidence="5" id="KW-0539">Nucleus</keyword>
<keyword evidence="7" id="KW-1133">Transmembrane helix</keyword>
<evidence type="ECO:0000256" key="3">
    <source>
        <dbReference type="ARBA" id="ARBA00023125"/>
    </source>
</evidence>
<feature type="compositionally biased region" description="Polar residues" evidence="6">
    <location>
        <begin position="250"/>
        <end position="262"/>
    </location>
</feature>
<proteinExistence type="predicted"/>
<evidence type="ECO:0000256" key="4">
    <source>
        <dbReference type="ARBA" id="ARBA00023163"/>
    </source>
</evidence>
<feature type="domain" description="PPC" evidence="8">
    <location>
        <begin position="110"/>
        <end position="250"/>
    </location>
</feature>
<keyword evidence="3" id="KW-0238">DNA-binding</keyword>
<evidence type="ECO:0000256" key="7">
    <source>
        <dbReference type="SAM" id="Phobius"/>
    </source>
</evidence>
<dbReference type="FunFam" id="3.30.1330.80:FF:000002">
    <property type="entry name" value="AT-hook motif nuclear-localized protein"/>
    <property type="match status" value="1"/>
</dbReference>
<keyword evidence="7" id="KW-0472">Membrane</keyword>
<dbReference type="STRING" id="3818.A0A445BSW6"/>
<dbReference type="PANTHER" id="PTHR31100:SF51">
    <property type="entry name" value="AT-HOOK MOTIF NUCLEAR-LOCALIZED PROTEIN 29"/>
    <property type="match status" value="1"/>
</dbReference>
<dbReference type="GO" id="GO:0010228">
    <property type="term" value="P:vegetative to reproductive phase transition of meristem"/>
    <property type="evidence" value="ECO:0007669"/>
    <property type="project" value="TreeGrafter"/>
</dbReference>
<accession>A0A445BSW6</accession>
<dbReference type="GO" id="GO:0003680">
    <property type="term" value="F:minor groove of adenine-thymine-rich DNA binding"/>
    <property type="evidence" value="ECO:0007669"/>
    <property type="project" value="InterPro"/>
</dbReference>
<evidence type="ECO:0000256" key="5">
    <source>
        <dbReference type="ARBA" id="ARBA00023242"/>
    </source>
</evidence>
<evidence type="ECO:0000256" key="6">
    <source>
        <dbReference type="SAM" id="MobiDB-lite"/>
    </source>
</evidence>
<evidence type="ECO:0000256" key="2">
    <source>
        <dbReference type="ARBA" id="ARBA00023015"/>
    </source>
</evidence>
<dbReference type="GO" id="GO:0005634">
    <property type="term" value="C:nucleus"/>
    <property type="evidence" value="ECO:0007669"/>
    <property type="project" value="UniProtKB-SubCell"/>
</dbReference>
<evidence type="ECO:0000256" key="1">
    <source>
        <dbReference type="ARBA" id="ARBA00004123"/>
    </source>
</evidence>
<keyword evidence="4" id="KW-0804">Transcription</keyword>
<keyword evidence="7" id="KW-0812">Transmembrane</keyword>
<sequence length="335" mass="34279">MAGFSTNNNNNEGRDHFNLGRFVPHLFNLHLQTPNNNNNNNNPLTHHHHHQQQFDSPPPPAPAEADGDAAGGSRSGGVSAEPSTGRRPRGRPAGSKNKPKPPIVVTRDSPNALRCHVLEVSAGAELLDALSTYARRRGRGVCVLSGTGTLANVTLRQPGGTVVTLHGTFEILSITGTILPPPAPPGSGGISVYLSGGQGQVVGGNVVAPLVASAVVVLMAASFANAMFERLPLNLDDDDPREDDDHFNHQRQPAASQSSGVTGQIADGASSGGRAVSFFNSAAGVGGGGRGLNGRSGYPLSLPSGGDLFGWGGGGGAGASAAAAIKPPPLNPRYY</sequence>
<evidence type="ECO:0000259" key="8">
    <source>
        <dbReference type="PROSITE" id="PS51742"/>
    </source>
</evidence>
<comment type="caution">
    <text evidence="9">The sequence shown here is derived from an EMBL/GenBank/DDBJ whole genome shotgun (WGS) entry which is preliminary data.</text>
</comment>
<keyword evidence="2" id="KW-0805">Transcription regulation</keyword>